<comment type="caution">
    <text evidence="3">The sequence shown here is derived from an EMBL/GenBank/DDBJ whole genome shotgun (WGS) entry which is preliminary data.</text>
</comment>
<reference evidence="3 4" key="1">
    <citation type="submission" date="2018-07" db="EMBL/GenBank/DDBJ databases">
        <title>Genomic Encyclopedia of Type Strains, Phase IV (KMG-IV): sequencing the most valuable type-strain genomes for metagenomic binning, comparative biology and taxonomic classification.</title>
        <authorList>
            <person name="Goeker M."/>
        </authorList>
    </citation>
    <scope>NUCLEOTIDE SEQUENCE [LARGE SCALE GENOMIC DNA]</scope>
    <source>
        <strain evidence="3 4">DSM 44952</strain>
    </source>
</reference>
<sequence length="234" mass="22964">MSKRSVIPAALAAGLFLAGCSASAIGDTGSAGHGTGLRTVVADARVDGSVTVVRITGNASGFIKAAPGDGTGVGIHRTVHYRDAAEPNPTQQLSGGVLTFEKGCADCYIDYELTVPATARVEFGTASGDIEVRGVSAARLESASGAVTGTGLGGAAETTVESKSGSVALAYTGSPGSVSVKTLSGGVRLGVPGGPYRVEADTTSGRRSVTVPTGDAGPLLAAHSLSGDVEISGT</sequence>
<evidence type="ECO:0000313" key="4">
    <source>
        <dbReference type="Proteomes" id="UP000255355"/>
    </source>
</evidence>
<keyword evidence="1" id="KW-0732">Signal</keyword>
<evidence type="ECO:0000313" key="3">
    <source>
        <dbReference type="EMBL" id="RDI50615.1"/>
    </source>
</evidence>
<dbReference type="STRING" id="1210089.GCA_001613165_05582"/>
<dbReference type="RefSeq" id="WP_147288967.1">
    <property type="nucleotide sequence ID" value="NZ_QQAZ01000005.1"/>
</dbReference>
<dbReference type="InterPro" id="IPR025164">
    <property type="entry name" value="Toastrack_DUF4097"/>
</dbReference>
<dbReference type="OrthoDB" id="4456952at2"/>
<dbReference type="Pfam" id="PF13349">
    <property type="entry name" value="DUF4097"/>
    <property type="match status" value="1"/>
</dbReference>
<organism evidence="3 4">
    <name type="scientific">Nocardia mexicana</name>
    <dbReference type="NCBI Taxonomy" id="279262"/>
    <lineage>
        <taxon>Bacteria</taxon>
        <taxon>Bacillati</taxon>
        <taxon>Actinomycetota</taxon>
        <taxon>Actinomycetes</taxon>
        <taxon>Mycobacteriales</taxon>
        <taxon>Nocardiaceae</taxon>
        <taxon>Nocardia</taxon>
    </lineage>
</organism>
<proteinExistence type="predicted"/>
<feature type="chain" id="PRO_5016636922" description="DUF4097 domain-containing protein" evidence="1">
    <location>
        <begin position="25"/>
        <end position="234"/>
    </location>
</feature>
<evidence type="ECO:0000259" key="2">
    <source>
        <dbReference type="Pfam" id="PF13349"/>
    </source>
</evidence>
<dbReference type="EMBL" id="QQAZ01000005">
    <property type="protein sequence ID" value="RDI50615.1"/>
    <property type="molecule type" value="Genomic_DNA"/>
</dbReference>
<protein>
    <recommendedName>
        <fullName evidence="2">DUF4097 domain-containing protein</fullName>
    </recommendedName>
</protein>
<name>A0A370H321_9NOCA</name>
<dbReference type="AlphaFoldDB" id="A0A370H321"/>
<evidence type="ECO:0000256" key="1">
    <source>
        <dbReference type="SAM" id="SignalP"/>
    </source>
</evidence>
<dbReference type="Proteomes" id="UP000255355">
    <property type="component" value="Unassembled WGS sequence"/>
</dbReference>
<accession>A0A370H321</accession>
<dbReference type="PROSITE" id="PS51257">
    <property type="entry name" value="PROKAR_LIPOPROTEIN"/>
    <property type="match status" value="1"/>
</dbReference>
<feature type="domain" description="DUF4097" evidence="2">
    <location>
        <begin position="118"/>
        <end position="209"/>
    </location>
</feature>
<gene>
    <name evidence="3" type="ORF">DFR68_10592</name>
</gene>
<feature type="signal peptide" evidence="1">
    <location>
        <begin position="1"/>
        <end position="24"/>
    </location>
</feature>
<keyword evidence="4" id="KW-1185">Reference proteome</keyword>